<organism evidence="1 2">
    <name type="scientific">Prochlorococcus phage Syn1</name>
    <dbReference type="NCBI Taxonomy" id="444861"/>
    <lineage>
        <taxon>Viruses</taxon>
        <taxon>Duplodnaviria</taxon>
        <taxon>Heunggongvirae</taxon>
        <taxon>Uroviricota</taxon>
        <taxon>Caudoviricetes</taxon>
        <taxon>Pantevenvirales</taxon>
        <taxon>Kyanoviridae</taxon>
        <taxon>Vellamovirus</taxon>
        <taxon>Vellamovirus syn1</taxon>
    </lineage>
</organism>
<proteinExistence type="predicted"/>
<dbReference type="KEGG" id="vg:10329080"/>
<dbReference type="Proteomes" id="UP000006534">
    <property type="component" value="Segment"/>
</dbReference>
<evidence type="ECO:0000313" key="2">
    <source>
        <dbReference type="Proteomes" id="UP000006534"/>
    </source>
</evidence>
<name>E3SPS3_9CAUD</name>
<gene>
    <name evidence="1" type="ORF">Syn1_188</name>
</gene>
<dbReference type="OrthoDB" id="24215at10239"/>
<reference evidence="1 2" key="1">
    <citation type="journal article" date="2010" name="Environ. Microbiol.">
        <title>Genomic analysis of oceanic cyanobacterial myoviruses compared with T4-like myoviruses from diverse hosts and environments.</title>
        <authorList>
            <person name="Sullivan M.B."/>
            <person name="Huang K.H."/>
            <person name="Ignacio-Espinoza J.C."/>
            <person name="Berlin A.M."/>
            <person name="Kelly L."/>
            <person name="Weigele P.R."/>
            <person name="DeFrancesco A.S."/>
            <person name="Kern S.E."/>
            <person name="Thompson L.R."/>
            <person name="Young S."/>
            <person name="Yandava C."/>
            <person name="Fu R."/>
            <person name="Krastins B."/>
            <person name="Chase M."/>
            <person name="Sarracino D."/>
            <person name="Osburne M.S."/>
            <person name="Henn M.R."/>
            <person name="Chisholm S.W."/>
        </authorList>
    </citation>
    <scope>NUCLEOTIDE SEQUENCE [LARGE SCALE GENOMIC DNA]</scope>
    <source>
        <strain evidence="1">Syn1</strain>
    </source>
</reference>
<dbReference type="GeneID" id="10329080"/>
<dbReference type="EMBL" id="GU071105">
    <property type="protein sequence ID" value="ADO99289.1"/>
    <property type="molecule type" value="Genomic_DNA"/>
</dbReference>
<evidence type="ECO:0000313" key="1">
    <source>
        <dbReference type="EMBL" id="ADO99289.1"/>
    </source>
</evidence>
<protein>
    <submittedName>
        <fullName evidence="1">Uncharacterized protein</fullName>
    </submittedName>
</protein>
<dbReference type="RefSeq" id="YP_004324559.1">
    <property type="nucleotide sequence ID" value="NC_015288.1"/>
</dbReference>
<keyword evidence="2" id="KW-1185">Reference proteome</keyword>
<accession>E3SPS3</accession>
<sequence length="78" mass="8725">MVCEQCLEVMMSDNVEAPTDEKVDKWGFTIKPKISDDLLMLRCLRNAPCGSDKKQVERLCRVIEAKLAAPTGLANIFP</sequence>